<gene>
    <name evidence="1" type="ORF">M8818_006879</name>
</gene>
<reference evidence="1" key="1">
    <citation type="submission" date="2024-02" db="EMBL/GenBank/DDBJ databases">
        <title>Metagenome Assembled Genome of Zalaria obscura JY119.</title>
        <authorList>
            <person name="Vighnesh L."/>
            <person name="Jagadeeshwari U."/>
            <person name="Venkata Ramana C."/>
            <person name="Sasikala C."/>
        </authorList>
    </citation>
    <scope>NUCLEOTIDE SEQUENCE</scope>
    <source>
        <strain evidence="1">JY119</strain>
    </source>
</reference>
<evidence type="ECO:0000313" key="1">
    <source>
        <dbReference type="EMBL" id="KAK8196712.1"/>
    </source>
</evidence>
<protein>
    <submittedName>
        <fullName evidence="1">Uncharacterized protein</fullName>
    </submittedName>
</protein>
<name>A0ACC3S697_9PEZI</name>
<sequence>MSKTEEEYGWTAVPRSLAKLVASRENKQSPKPIKIEEIPLPDSPLVQSVLQYAKENLPRETFHHSMRIFYYGTVTASRLTVTLSHSPNTLPGQAITTQYFPSWRYDPATYLLTCLLHDIGTTPSNQSSTSLSFEFFGGYLVLDLLKSLHAPVPQAELVAEAIIRHQDLGETGMQTTVGAITHFSTIFDNAGGNAELVHEETIRSVVAKWPREKWTGCFAHVVREEKRLKPWSHTTKIEGFEEMVEGNTVMEPYD</sequence>
<evidence type="ECO:0000313" key="2">
    <source>
        <dbReference type="Proteomes" id="UP001320706"/>
    </source>
</evidence>
<accession>A0ACC3S697</accession>
<dbReference type="EMBL" id="JAMKPW020000041">
    <property type="protein sequence ID" value="KAK8196712.1"/>
    <property type="molecule type" value="Genomic_DNA"/>
</dbReference>
<proteinExistence type="predicted"/>
<keyword evidence="2" id="KW-1185">Reference proteome</keyword>
<organism evidence="1 2">
    <name type="scientific">Zalaria obscura</name>
    <dbReference type="NCBI Taxonomy" id="2024903"/>
    <lineage>
        <taxon>Eukaryota</taxon>
        <taxon>Fungi</taxon>
        <taxon>Dikarya</taxon>
        <taxon>Ascomycota</taxon>
        <taxon>Pezizomycotina</taxon>
        <taxon>Dothideomycetes</taxon>
        <taxon>Dothideomycetidae</taxon>
        <taxon>Dothideales</taxon>
        <taxon>Zalariaceae</taxon>
        <taxon>Zalaria</taxon>
    </lineage>
</organism>
<comment type="caution">
    <text evidence="1">The sequence shown here is derived from an EMBL/GenBank/DDBJ whole genome shotgun (WGS) entry which is preliminary data.</text>
</comment>
<dbReference type="Proteomes" id="UP001320706">
    <property type="component" value="Unassembled WGS sequence"/>
</dbReference>